<reference evidence="2 3" key="1">
    <citation type="journal article" date="2014" name="Science">
        <title>Plant genetics. Early allopolyploid evolution in the post-Neolithic Brassica napus oilseed genome.</title>
        <authorList>
            <person name="Chalhoub B."/>
            <person name="Denoeud F."/>
            <person name="Liu S."/>
            <person name="Parkin I.A."/>
            <person name="Tang H."/>
            <person name="Wang X."/>
            <person name="Chiquet J."/>
            <person name="Belcram H."/>
            <person name="Tong C."/>
            <person name="Samans B."/>
            <person name="Correa M."/>
            <person name="Da Silva C."/>
            <person name="Just J."/>
            <person name="Falentin C."/>
            <person name="Koh C.S."/>
            <person name="Le Clainche I."/>
            <person name="Bernard M."/>
            <person name="Bento P."/>
            <person name="Noel B."/>
            <person name="Labadie K."/>
            <person name="Alberti A."/>
            <person name="Charles M."/>
            <person name="Arnaud D."/>
            <person name="Guo H."/>
            <person name="Daviaud C."/>
            <person name="Alamery S."/>
            <person name="Jabbari K."/>
            <person name="Zhao M."/>
            <person name="Edger P.P."/>
            <person name="Chelaifa H."/>
            <person name="Tack D."/>
            <person name="Lassalle G."/>
            <person name="Mestiri I."/>
            <person name="Schnel N."/>
            <person name="Le Paslier M.C."/>
            <person name="Fan G."/>
            <person name="Renault V."/>
            <person name="Bayer P.E."/>
            <person name="Golicz A.A."/>
            <person name="Manoli S."/>
            <person name="Lee T.H."/>
            <person name="Thi V.H."/>
            <person name="Chalabi S."/>
            <person name="Hu Q."/>
            <person name="Fan C."/>
            <person name="Tollenaere R."/>
            <person name="Lu Y."/>
            <person name="Battail C."/>
            <person name="Shen J."/>
            <person name="Sidebottom C.H."/>
            <person name="Wang X."/>
            <person name="Canaguier A."/>
            <person name="Chauveau A."/>
            <person name="Berard A."/>
            <person name="Deniot G."/>
            <person name="Guan M."/>
            <person name="Liu Z."/>
            <person name="Sun F."/>
            <person name="Lim Y.P."/>
            <person name="Lyons E."/>
            <person name="Town C.D."/>
            <person name="Bancroft I."/>
            <person name="Wang X."/>
            <person name="Meng J."/>
            <person name="Ma J."/>
            <person name="Pires J.C."/>
            <person name="King G.J."/>
            <person name="Brunel D."/>
            <person name="Delourme R."/>
            <person name="Renard M."/>
            <person name="Aury J.M."/>
            <person name="Adams K.L."/>
            <person name="Batley J."/>
            <person name="Snowdon R.J."/>
            <person name="Tost J."/>
            <person name="Edwards D."/>
            <person name="Zhou Y."/>
            <person name="Hua W."/>
            <person name="Sharpe A.G."/>
            <person name="Paterson A.H."/>
            <person name="Guan C."/>
            <person name="Wincker P."/>
        </authorList>
    </citation>
    <scope>NUCLEOTIDE SEQUENCE [LARGE SCALE GENOMIC DNA]</scope>
    <source>
        <strain evidence="3">cv. Darmor-bzh</strain>
    </source>
</reference>
<sequence>MILFFILCFSHNIILFCRYSFPRLYLRHQDYEKSNTLKNLSIYIKICLLHSCASTSAPGQKVEVCSAATCPGIKKRSVSLTSSYWASLFYMLLGCDKKSVTGRISLSFANPNMTTVKNGDAS</sequence>
<dbReference type="AlphaFoldDB" id="A0A078HPJ9"/>
<evidence type="ECO:0000313" key="3">
    <source>
        <dbReference type="Proteomes" id="UP000028999"/>
    </source>
</evidence>
<keyword evidence="3" id="KW-1185">Reference proteome</keyword>
<keyword evidence="1" id="KW-0732">Signal</keyword>
<name>A0A078HPJ9_BRANA</name>
<feature type="signal peptide" evidence="1">
    <location>
        <begin position="1"/>
        <end position="15"/>
    </location>
</feature>
<gene>
    <name evidence="2" type="primary">BnaC09g14330D</name>
    <name evidence="2" type="ORF">GSBRNA2T00069729001</name>
</gene>
<organism evidence="2 3">
    <name type="scientific">Brassica napus</name>
    <name type="common">Rape</name>
    <dbReference type="NCBI Taxonomy" id="3708"/>
    <lineage>
        <taxon>Eukaryota</taxon>
        <taxon>Viridiplantae</taxon>
        <taxon>Streptophyta</taxon>
        <taxon>Embryophyta</taxon>
        <taxon>Tracheophyta</taxon>
        <taxon>Spermatophyta</taxon>
        <taxon>Magnoliopsida</taxon>
        <taxon>eudicotyledons</taxon>
        <taxon>Gunneridae</taxon>
        <taxon>Pentapetalae</taxon>
        <taxon>rosids</taxon>
        <taxon>malvids</taxon>
        <taxon>Brassicales</taxon>
        <taxon>Brassicaceae</taxon>
        <taxon>Brassiceae</taxon>
        <taxon>Brassica</taxon>
    </lineage>
</organism>
<dbReference type="Proteomes" id="UP000028999">
    <property type="component" value="Unassembled WGS sequence"/>
</dbReference>
<dbReference type="EMBL" id="LK032472">
    <property type="protein sequence ID" value="CDY40475.1"/>
    <property type="molecule type" value="Genomic_DNA"/>
</dbReference>
<feature type="chain" id="PRO_5012316872" evidence="1">
    <location>
        <begin position="16"/>
        <end position="122"/>
    </location>
</feature>
<accession>A0A078HPJ9</accession>
<dbReference type="PaxDb" id="3708-A0A078HPJ9"/>
<evidence type="ECO:0000256" key="1">
    <source>
        <dbReference type="SAM" id="SignalP"/>
    </source>
</evidence>
<dbReference type="Gramene" id="CDY40475">
    <property type="protein sequence ID" value="CDY40475"/>
    <property type="gene ID" value="GSBRNA2T00069729001"/>
</dbReference>
<proteinExistence type="predicted"/>
<evidence type="ECO:0000313" key="2">
    <source>
        <dbReference type="EMBL" id="CDY40475.1"/>
    </source>
</evidence>
<protein>
    <submittedName>
        <fullName evidence="2">BnaC09g14330D protein</fullName>
    </submittedName>
</protein>